<dbReference type="EMBL" id="CAIIUA010000001">
    <property type="protein sequence ID" value="CAC9198220.1"/>
    <property type="molecule type" value="Genomic_DNA"/>
</dbReference>
<keyword evidence="4" id="KW-1185">Reference proteome</keyword>
<sequence length="108" mass="11530">MGFPSPANDYVESCLTVDRLCHMDANCIVINTSSGYAVINRALRVKQGAPILINHCGRIQFAKLMGEALITSEGEALEGESLDDVDVIGVVTFFINSALQEAADSSPI</sequence>
<protein>
    <recommendedName>
        <fullName evidence="5">DNA polymerase V subunit UmuD</fullName>
    </recommendedName>
</protein>
<accession>A0A9N8CNW8</accession>
<reference evidence="1" key="1">
    <citation type="submission" date="2020-05" db="EMBL/GenBank/DDBJ databases">
        <authorList>
            <person name="Delgado-Blas J."/>
        </authorList>
    </citation>
    <scope>NUCLEOTIDE SEQUENCE</scope>
    <source>
        <strain evidence="1">BB1459</strain>
        <strain evidence="2">BB1480</strain>
    </source>
</reference>
<comment type="caution">
    <text evidence="1">The sequence shown here is derived from an EMBL/GenBank/DDBJ whole genome shotgun (WGS) entry which is preliminary data.</text>
</comment>
<evidence type="ECO:0000313" key="3">
    <source>
        <dbReference type="Proteomes" id="UP000834503"/>
    </source>
</evidence>
<organism evidence="1 3">
    <name type="scientific">Citrobacter werkmanii</name>
    <dbReference type="NCBI Taxonomy" id="67827"/>
    <lineage>
        <taxon>Bacteria</taxon>
        <taxon>Pseudomonadati</taxon>
        <taxon>Pseudomonadota</taxon>
        <taxon>Gammaproteobacteria</taxon>
        <taxon>Enterobacterales</taxon>
        <taxon>Enterobacteriaceae</taxon>
        <taxon>Citrobacter</taxon>
        <taxon>Citrobacter freundii complex</taxon>
    </lineage>
</organism>
<evidence type="ECO:0000313" key="4">
    <source>
        <dbReference type="Proteomes" id="UP000837205"/>
    </source>
</evidence>
<dbReference type="RefSeq" id="WP_239176489.1">
    <property type="nucleotide sequence ID" value="NZ_CAHPQT010000014.1"/>
</dbReference>
<dbReference type="AlphaFoldDB" id="A0A9N8CNW8"/>
<evidence type="ECO:0008006" key="5">
    <source>
        <dbReference type="Google" id="ProtNLM"/>
    </source>
</evidence>
<evidence type="ECO:0000313" key="2">
    <source>
        <dbReference type="EMBL" id="CAC9198220.1"/>
    </source>
</evidence>
<proteinExistence type="predicted"/>
<name>A0A9N8CNW8_9ENTR</name>
<dbReference type="EMBL" id="CAHPQX010000008">
    <property type="protein sequence ID" value="CAB5546724.1"/>
    <property type="molecule type" value="Genomic_DNA"/>
</dbReference>
<dbReference type="Proteomes" id="UP000834503">
    <property type="component" value="Unassembled WGS sequence"/>
</dbReference>
<dbReference type="Proteomes" id="UP000837205">
    <property type="component" value="Unassembled WGS sequence"/>
</dbReference>
<evidence type="ECO:0000313" key="1">
    <source>
        <dbReference type="EMBL" id="CAB5546724.1"/>
    </source>
</evidence>
<gene>
    <name evidence="1" type="ORF">GHA_02203</name>
    <name evidence="2" type="ORF">TML_02209</name>
</gene>